<proteinExistence type="predicted"/>
<accession>A0A0V1H407</accession>
<evidence type="ECO:0000313" key="3">
    <source>
        <dbReference type="Proteomes" id="UP000055024"/>
    </source>
</evidence>
<sequence>LTYIFQFSTYRGFQQAKTMKQMANKTNNSTQATNKNEDEVCQRCCTDICKKMNSNSASGKEMMNWKMQAKDTLQKKLKEVQLLQDQNEKLKIKIKEIDNINNEQPKVVDLHGGKNDSRGLVENDHNRAMVLPSQQNECKKESKPKAKMPTIVTNLQMEVLKLRKVFAMLPVWETLEECVENFEFILRKELSPACNEVVNAPEVYENKLQWIELYNILTDQKLRVKHTILSQQDLINDGQLVLDFPMPAALKFHPLPKPAFLAHLECKEELELMAYLDKFPLPEAFAKFSLNNNNNNNQQN</sequence>
<keyword evidence="3" id="KW-1185">Reference proteome</keyword>
<comment type="caution">
    <text evidence="2">The sequence shown here is derived from an EMBL/GenBank/DDBJ whole genome shotgun (WGS) entry which is preliminary data.</text>
</comment>
<feature type="coiled-coil region" evidence="1">
    <location>
        <begin position="66"/>
        <end position="103"/>
    </location>
</feature>
<dbReference type="EMBL" id="JYDP01000143">
    <property type="protein sequence ID" value="KRZ05254.1"/>
    <property type="molecule type" value="Genomic_DNA"/>
</dbReference>
<organism evidence="2 3">
    <name type="scientific">Trichinella zimbabwensis</name>
    <dbReference type="NCBI Taxonomy" id="268475"/>
    <lineage>
        <taxon>Eukaryota</taxon>
        <taxon>Metazoa</taxon>
        <taxon>Ecdysozoa</taxon>
        <taxon>Nematoda</taxon>
        <taxon>Enoplea</taxon>
        <taxon>Dorylaimia</taxon>
        <taxon>Trichinellida</taxon>
        <taxon>Trichinellidae</taxon>
        <taxon>Trichinella</taxon>
    </lineage>
</organism>
<evidence type="ECO:0000313" key="2">
    <source>
        <dbReference type="EMBL" id="KRZ05254.1"/>
    </source>
</evidence>
<evidence type="ECO:0000256" key="1">
    <source>
        <dbReference type="SAM" id="Coils"/>
    </source>
</evidence>
<name>A0A0V1H407_9BILA</name>
<protein>
    <submittedName>
        <fullName evidence="2">Uncharacterized protein</fullName>
    </submittedName>
</protein>
<dbReference type="OrthoDB" id="5918321at2759"/>
<dbReference type="AlphaFoldDB" id="A0A0V1H407"/>
<feature type="non-terminal residue" evidence="2">
    <location>
        <position position="1"/>
    </location>
</feature>
<keyword evidence="1" id="KW-0175">Coiled coil</keyword>
<gene>
    <name evidence="2" type="ORF">T11_5024</name>
</gene>
<reference evidence="2 3" key="1">
    <citation type="submission" date="2015-01" db="EMBL/GenBank/DDBJ databases">
        <title>Evolution of Trichinella species and genotypes.</title>
        <authorList>
            <person name="Korhonen P.K."/>
            <person name="Edoardo P."/>
            <person name="Giuseppe L.R."/>
            <person name="Gasser R.B."/>
        </authorList>
    </citation>
    <scope>NUCLEOTIDE SEQUENCE [LARGE SCALE GENOMIC DNA]</scope>
    <source>
        <strain evidence="2">ISS1029</strain>
    </source>
</reference>
<dbReference type="Proteomes" id="UP000055024">
    <property type="component" value="Unassembled WGS sequence"/>
</dbReference>